<evidence type="ECO:0000256" key="1">
    <source>
        <dbReference type="ARBA" id="ARBA00005781"/>
    </source>
</evidence>
<dbReference type="GO" id="GO:0003735">
    <property type="term" value="F:structural constituent of ribosome"/>
    <property type="evidence" value="ECO:0007669"/>
    <property type="project" value="InterPro"/>
</dbReference>
<dbReference type="InterPro" id="IPR038657">
    <property type="entry name" value="Ribosomal_bL19_sf"/>
</dbReference>
<dbReference type="InterPro" id="IPR001857">
    <property type="entry name" value="Ribosomal_bL19"/>
</dbReference>
<proteinExistence type="inferred from homology"/>
<protein>
    <recommendedName>
        <fullName evidence="6">Ribosomal protein L19</fullName>
    </recommendedName>
</protein>
<accession>A0A7H9HWP2</accession>
<dbReference type="Gene3D" id="2.30.30.790">
    <property type="match status" value="1"/>
</dbReference>
<reference evidence="4 5" key="1">
    <citation type="submission" date="2020-06" db="EMBL/GenBank/DDBJ databases">
        <title>The yeast mating-type switching endonuclease HO is a domesticated member of an unorthodox homing genetic element family.</title>
        <authorList>
            <person name="Coughlan A.Y."/>
            <person name="Lombardi L."/>
            <person name="Braun-Galleani S."/>
            <person name="Martos A.R."/>
            <person name="Galeote V."/>
            <person name="Bigey F."/>
            <person name="Dequin S."/>
            <person name="Byrne K.P."/>
            <person name="Wolfe K.H."/>
        </authorList>
    </citation>
    <scope>NUCLEOTIDE SEQUENCE [LARGE SCALE GENOMIC DNA]</scope>
    <source>
        <strain evidence="4 5">CBS2947</strain>
    </source>
</reference>
<evidence type="ECO:0000313" key="4">
    <source>
        <dbReference type="EMBL" id="QLQ81326.1"/>
    </source>
</evidence>
<dbReference type="GO" id="GO:0006412">
    <property type="term" value="P:translation"/>
    <property type="evidence" value="ECO:0007669"/>
    <property type="project" value="InterPro"/>
</dbReference>
<dbReference type="InterPro" id="IPR008991">
    <property type="entry name" value="Translation_prot_SH3-like_sf"/>
</dbReference>
<comment type="similarity">
    <text evidence="1">Belongs to the bacterial ribosomal protein bL19 family.</text>
</comment>
<sequence length="172" mass="19686">MLKTFANGIGSRNFLRSYQIASTTRKTIPVYPPVEKTKKPSVVEMLAKQDLETKLDPSGWRRELISKSTKKSLSAGDVVRVVYDSKKCSYDNFVGYVLAVNRKNLAQDASLLLRNQISKTAVEALIPVFSPLIERIDVLRRADSRRKRNRHYYIRNTKLDVGDLEASLRKKR</sequence>
<evidence type="ECO:0000256" key="3">
    <source>
        <dbReference type="ARBA" id="ARBA00023274"/>
    </source>
</evidence>
<evidence type="ECO:0008006" key="6">
    <source>
        <dbReference type="Google" id="ProtNLM"/>
    </source>
</evidence>
<gene>
    <name evidence="4" type="ORF">HG537_0F00870</name>
</gene>
<evidence type="ECO:0000256" key="2">
    <source>
        <dbReference type="ARBA" id="ARBA00022980"/>
    </source>
</evidence>
<dbReference type="SUPFAM" id="SSF50104">
    <property type="entry name" value="Translation proteins SH3-like domain"/>
    <property type="match status" value="1"/>
</dbReference>
<dbReference type="Proteomes" id="UP000510647">
    <property type="component" value="Chromosome 6"/>
</dbReference>
<keyword evidence="2" id="KW-0689">Ribosomal protein</keyword>
<keyword evidence="3" id="KW-0687">Ribonucleoprotein</keyword>
<dbReference type="GO" id="GO:0005762">
    <property type="term" value="C:mitochondrial large ribosomal subunit"/>
    <property type="evidence" value="ECO:0007669"/>
    <property type="project" value="TreeGrafter"/>
</dbReference>
<organism evidence="4 5">
    <name type="scientific">Torulaspora globosa</name>
    <dbReference type="NCBI Taxonomy" id="48254"/>
    <lineage>
        <taxon>Eukaryota</taxon>
        <taxon>Fungi</taxon>
        <taxon>Dikarya</taxon>
        <taxon>Ascomycota</taxon>
        <taxon>Saccharomycotina</taxon>
        <taxon>Saccharomycetes</taxon>
        <taxon>Saccharomycetales</taxon>
        <taxon>Saccharomycetaceae</taxon>
        <taxon>Torulaspora</taxon>
    </lineage>
</organism>
<dbReference type="PANTHER" id="PTHR15680:SF9">
    <property type="entry name" value="LARGE RIBOSOMAL SUBUNIT PROTEIN BL19M"/>
    <property type="match status" value="1"/>
</dbReference>
<dbReference type="OrthoDB" id="432645at2759"/>
<dbReference type="Pfam" id="PF01245">
    <property type="entry name" value="Ribosomal_L19"/>
    <property type="match status" value="1"/>
</dbReference>
<dbReference type="AlphaFoldDB" id="A0A7H9HWP2"/>
<dbReference type="EMBL" id="CP059272">
    <property type="protein sequence ID" value="QLQ81326.1"/>
    <property type="molecule type" value="Genomic_DNA"/>
</dbReference>
<keyword evidence="5" id="KW-1185">Reference proteome</keyword>
<name>A0A7H9HWP2_9SACH</name>
<evidence type="ECO:0000313" key="5">
    <source>
        <dbReference type="Proteomes" id="UP000510647"/>
    </source>
</evidence>
<dbReference type="PANTHER" id="PTHR15680">
    <property type="entry name" value="RIBOSOMAL PROTEIN L19"/>
    <property type="match status" value="1"/>
</dbReference>